<dbReference type="InterPro" id="IPR013025">
    <property type="entry name" value="Ribosomal_uL23-like"/>
</dbReference>
<dbReference type="InterPro" id="IPR012678">
    <property type="entry name" value="Ribosomal_uL23/eL15/eS24_sf"/>
</dbReference>
<dbReference type="SUPFAM" id="SSF54189">
    <property type="entry name" value="Ribosomal proteins S24e, L23 and L15e"/>
    <property type="match status" value="1"/>
</dbReference>
<keyword evidence="3" id="KW-0687">Ribonucleoprotein</keyword>
<dbReference type="GO" id="GO:0003735">
    <property type="term" value="F:structural constituent of ribosome"/>
    <property type="evidence" value="ECO:0007669"/>
    <property type="project" value="InterPro"/>
</dbReference>
<evidence type="ECO:0000256" key="2">
    <source>
        <dbReference type="ARBA" id="ARBA00022980"/>
    </source>
</evidence>
<dbReference type="InterPro" id="IPR012677">
    <property type="entry name" value="Nucleotide-bd_a/b_plait_sf"/>
</dbReference>
<reference evidence="5 6" key="1">
    <citation type="journal article" date="2016" name="Nat. Commun.">
        <title>Thousands of microbial genomes shed light on interconnected biogeochemical processes in an aquifer system.</title>
        <authorList>
            <person name="Anantharaman K."/>
            <person name="Brown C.T."/>
            <person name="Hug L.A."/>
            <person name="Sharon I."/>
            <person name="Castelle C.J."/>
            <person name="Probst A.J."/>
            <person name="Thomas B.C."/>
            <person name="Singh A."/>
            <person name="Wilkins M.J."/>
            <person name="Karaoz U."/>
            <person name="Brodie E.L."/>
            <person name="Williams K.H."/>
            <person name="Hubbard S.S."/>
            <person name="Banfield J.F."/>
        </authorList>
    </citation>
    <scope>NUCLEOTIDE SEQUENCE [LARGE SCALE GENOMIC DNA]</scope>
</reference>
<evidence type="ECO:0000256" key="3">
    <source>
        <dbReference type="ARBA" id="ARBA00023274"/>
    </source>
</evidence>
<sequence length="74" mass="8348">MGVGVYTFDVADRATKRSIAEAVFEIYNVRPRMVHIVNIHGKVRRNARTGQYGMSRGGKKAYVYLKKGETLTIT</sequence>
<organism evidence="5 6">
    <name type="scientific">Candidatus Kaiserbacteria bacterium RIFCSPLOWO2_01_FULL_54_20</name>
    <dbReference type="NCBI Taxonomy" id="1798513"/>
    <lineage>
        <taxon>Bacteria</taxon>
        <taxon>Candidatus Kaiseribacteriota</taxon>
    </lineage>
</organism>
<dbReference type="STRING" id="1798513.A3A40_02885"/>
<evidence type="ECO:0000313" key="5">
    <source>
        <dbReference type="EMBL" id="OGG74099.1"/>
    </source>
</evidence>
<dbReference type="Proteomes" id="UP000178427">
    <property type="component" value="Unassembled WGS sequence"/>
</dbReference>
<dbReference type="EMBL" id="MFMA01000009">
    <property type="protein sequence ID" value="OGG74099.1"/>
    <property type="molecule type" value="Genomic_DNA"/>
</dbReference>
<evidence type="ECO:0000313" key="6">
    <source>
        <dbReference type="Proteomes" id="UP000178427"/>
    </source>
</evidence>
<name>A0A1F6EKD7_9BACT</name>
<protein>
    <recommendedName>
        <fullName evidence="4">50S ribosomal protein L23</fullName>
    </recommendedName>
</protein>
<evidence type="ECO:0000256" key="1">
    <source>
        <dbReference type="ARBA" id="ARBA00006700"/>
    </source>
</evidence>
<dbReference type="GO" id="GO:1990904">
    <property type="term" value="C:ribonucleoprotein complex"/>
    <property type="evidence" value="ECO:0007669"/>
    <property type="project" value="UniProtKB-KW"/>
</dbReference>
<gene>
    <name evidence="5" type="ORF">A3A40_02885</name>
</gene>
<proteinExistence type="inferred from homology"/>
<dbReference type="GO" id="GO:0005840">
    <property type="term" value="C:ribosome"/>
    <property type="evidence" value="ECO:0007669"/>
    <property type="project" value="UniProtKB-KW"/>
</dbReference>
<evidence type="ECO:0000256" key="4">
    <source>
        <dbReference type="ARBA" id="ARBA00035481"/>
    </source>
</evidence>
<dbReference type="GO" id="GO:0006412">
    <property type="term" value="P:translation"/>
    <property type="evidence" value="ECO:0007669"/>
    <property type="project" value="InterPro"/>
</dbReference>
<comment type="similarity">
    <text evidence="1">Belongs to the universal ribosomal protein uL23 family.</text>
</comment>
<dbReference type="AlphaFoldDB" id="A0A1F6EKD7"/>
<dbReference type="Pfam" id="PF00276">
    <property type="entry name" value="Ribosomal_L23"/>
    <property type="match status" value="1"/>
</dbReference>
<dbReference type="Gene3D" id="3.30.70.330">
    <property type="match status" value="1"/>
</dbReference>
<accession>A0A1F6EKD7</accession>
<keyword evidence="2 5" id="KW-0689">Ribosomal protein</keyword>
<comment type="caution">
    <text evidence="5">The sequence shown here is derived from an EMBL/GenBank/DDBJ whole genome shotgun (WGS) entry which is preliminary data.</text>
</comment>